<keyword evidence="1 2" id="KW-0732">Signal</keyword>
<evidence type="ECO:0000256" key="1">
    <source>
        <dbReference type="ARBA" id="ARBA00022729"/>
    </source>
</evidence>
<feature type="chain" id="PRO_5047097527" evidence="2">
    <location>
        <begin position="31"/>
        <end position="1285"/>
    </location>
</feature>
<evidence type="ECO:0000313" key="4">
    <source>
        <dbReference type="Proteomes" id="UP001320876"/>
    </source>
</evidence>
<dbReference type="NCBIfam" id="TIGR02601">
    <property type="entry name" value="autotrns_rpt"/>
    <property type="match status" value="3"/>
</dbReference>
<dbReference type="Proteomes" id="UP001320876">
    <property type="component" value="Unassembled WGS sequence"/>
</dbReference>
<dbReference type="Pfam" id="PF12951">
    <property type="entry name" value="PATR"/>
    <property type="match status" value="3"/>
</dbReference>
<dbReference type="RefSeq" id="WP_264489897.1">
    <property type="nucleotide sequence ID" value="NZ_JAPDDT010000017.1"/>
</dbReference>
<organism evidence="3 4">
    <name type="scientific">Luteolibacter arcticus</name>
    <dbReference type="NCBI Taxonomy" id="1581411"/>
    <lineage>
        <taxon>Bacteria</taxon>
        <taxon>Pseudomonadati</taxon>
        <taxon>Verrucomicrobiota</taxon>
        <taxon>Verrucomicrobiia</taxon>
        <taxon>Verrucomicrobiales</taxon>
        <taxon>Verrucomicrobiaceae</taxon>
        <taxon>Luteolibacter</taxon>
    </lineage>
</organism>
<sequence length="1285" mass="126149">MNTCTVSSRSALLATALALGPAMLSLSASAAVRTWSGNADANLSTLTNWEAGAGPAPVSGDSWTFAAAGTAGATLTNDLATSSAFEVAGITFTAAATTSYTIGSGTIGLTGNIVMAGGANNQTIASNIAVSGARQLNLNVGNVAAGNLTLNGNLTGNGTLTQTAGNGGARGVTFNGDNSGFTGTFTQTNDGNNRTSFNTATSGSASAAWVLNRDVAGGIALNLGLGTLHFGSLAGGAQIRNNAAATTTVSVGALNTNTTFNGGFRSNTGGTNVALTKVGTGTLTLSGSNLHTAATTVQGGTLEISSSGSMPNSAVAVNSTGTLKVADGKTLNAVAVNAGGLLDPTGNLTVTNAASATGANATIDLINGAASSMLNVGGATGMTLGGASGADTATLNVEVGGVTCDTLNIFNGLAVDAGGVSITVTNLGVQAGQSYILASFSSGSGAGFATGMGTTVGAVTLANHSLAFGVSGSLEVTATSIILHTSGATPPATAYWSGTKGSNWSDNTAGQGNFTTSAAGATFINTSPGAGTQVYFNNNAPTNLTHTLGGNFDILGLTYRGSSAAVTTSGTHLLALQSGGITVESGNGGATLAMSTLQIAADQTWSNSSSNPLTVSASSITGPTSILTMAGSGGVHLGGTSFSVGTLALNTNLDVKGTAVSAGFMDSAGNITNTVAANATVTVQGDFPTTLSGVISDSGPGALVSITKTGAELLLLSGANSYGGTTTLAGGTLQAGTNSAFGTGTLHIGSAAATLDLNGKAIANLLTNAGGGGTITNSSATEAKVTAGFNPAADAGFVISDFTIHGTGDIRWEGALRRTNGGGTVVKSGANTLTIDEAAGIATVGGMSLRVEEGTVVYGKTTHAGFNNITLNGGTLRMDPTYQLAASPQVWNGAFGNEAIINGGVWDLNDTGTNGINNRLKRVSGTGGTITNSGTGASQLVLAARDTAAPVWAGNIEDGGNGGTVALTIQWGGSVNQVMQFSGLHTYSGDTYIRENVMSAGAANVFSPNSHFIIPNHSIGGKLDLNGFDNTIGSLAGDEPDGQVLLGSATLTTGGKGDASTTFAGVISGTGGLIKSGGGTFTITGANTYSGDTVVNAGILAVDGDSLLDAGKLVIASGAKVDVIGTEVVGTLFFAGVQQDDGTWGATGSGAAHIDDVRFSGTGVVHVGAVAGYDSWADDNAGGQTAEQDFDGDGMDNGIEYFMNAAAGFTANPGVVGGAVAWPNGGKIARSAYGTQFVVKTSTNLTTWEPVLETDPKLSNTAGSVSYTLPTGAGKFFVRLEVTPQ</sequence>
<comment type="caution">
    <text evidence="3">The sequence shown here is derived from an EMBL/GenBank/DDBJ whole genome shotgun (WGS) entry which is preliminary data.</text>
</comment>
<gene>
    <name evidence="3" type="ORF">OKA05_24745</name>
</gene>
<protein>
    <submittedName>
        <fullName evidence="3">Autotransporter-associated beta strand repeat-containing protein</fullName>
    </submittedName>
</protein>
<name>A0ABT3GQN4_9BACT</name>
<keyword evidence="4" id="KW-1185">Reference proteome</keyword>
<evidence type="ECO:0000313" key="3">
    <source>
        <dbReference type="EMBL" id="MCW1925790.1"/>
    </source>
</evidence>
<feature type="signal peptide" evidence="2">
    <location>
        <begin position="1"/>
        <end position="30"/>
    </location>
</feature>
<dbReference type="InterPro" id="IPR011050">
    <property type="entry name" value="Pectin_lyase_fold/virulence"/>
</dbReference>
<dbReference type="EMBL" id="JAPDDT010000017">
    <property type="protein sequence ID" value="MCW1925790.1"/>
    <property type="molecule type" value="Genomic_DNA"/>
</dbReference>
<dbReference type="SUPFAM" id="SSF51126">
    <property type="entry name" value="Pectin lyase-like"/>
    <property type="match status" value="1"/>
</dbReference>
<reference evidence="3 4" key="1">
    <citation type="submission" date="2022-10" db="EMBL/GenBank/DDBJ databases">
        <title>Luteolibacter arcticus strain CCTCC AB 2014275, whole genome shotgun sequencing project.</title>
        <authorList>
            <person name="Zhao G."/>
            <person name="Shen L."/>
        </authorList>
    </citation>
    <scope>NUCLEOTIDE SEQUENCE [LARGE SCALE GENOMIC DNA]</scope>
    <source>
        <strain evidence="3 4">CCTCC AB 2014275</strain>
    </source>
</reference>
<proteinExistence type="predicted"/>
<accession>A0ABT3GQN4</accession>
<dbReference type="InterPro" id="IPR013425">
    <property type="entry name" value="Autotrns_rpt"/>
</dbReference>
<evidence type="ECO:0000256" key="2">
    <source>
        <dbReference type="SAM" id="SignalP"/>
    </source>
</evidence>